<proteinExistence type="inferred from homology"/>
<keyword evidence="1 5" id="KW-1277">Toxin-antitoxin system</keyword>
<comment type="cofactor">
    <cofactor evidence="5">
        <name>Mg(2+)</name>
        <dbReference type="ChEBI" id="CHEBI:18420"/>
    </cofactor>
</comment>
<dbReference type="InterPro" id="IPR022907">
    <property type="entry name" value="VapC_family"/>
</dbReference>
<dbReference type="GO" id="GO:0000287">
    <property type="term" value="F:magnesium ion binding"/>
    <property type="evidence" value="ECO:0007669"/>
    <property type="project" value="UniProtKB-UniRule"/>
</dbReference>
<evidence type="ECO:0000256" key="1">
    <source>
        <dbReference type="ARBA" id="ARBA00022649"/>
    </source>
</evidence>
<evidence type="ECO:0000256" key="4">
    <source>
        <dbReference type="ARBA" id="ARBA00022801"/>
    </source>
</evidence>
<accession>A0A916ZKK6</accession>
<keyword evidence="2 5" id="KW-0540">Nuclease</keyword>
<reference evidence="7" key="2">
    <citation type="submission" date="2020-09" db="EMBL/GenBank/DDBJ databases">
        <authorList>
            <person name="Sun Q."/>
            <person name="Zhou Y."/>
        </authorList>
    </citation>
    <scope>NUCLEOTIDE SEQUENCE</scope>
    <source>
        <strain evidence="7">CGMCC 1.15367</strain>
    </source>
</reference>
<name>A0A916ZKK6_9HYPH</name>
<feature type="binding site" evidence="5">
    <location>
        <position position="94"/>
    </location>
    <ligand>
        <name>Mg(2+)</name>
        <dbReference type="ChEBI" id="CHEBI:18420"/>
    </ligand>
</feature>
<organism evidence="7 8">
    <name type="scientific">Aureimonas endophytica</name>
    <dbReference type="NCBI Taxonomy" id="2027858"/>
    <lineage>
        <taxon>Bacteria</taxon>
        <taxon>Pseudomonadati</taxon>
        <taxon>Pseudomonadota</taxon>
        <taxon>Alphaproteobacteria</taxon>
        <taxon>Hyphomicrobiales</taxon>
        <taxon>Aurantimonadaceae</taxon>
        <taxon>Aureimonas</taxon>
    </lineage>
</organism>
<keyword evidence="5" id="KW-0460">Magnesium</keyword>
<comment type="function">
    <text evidence="5">Toxic component of a toxin-antitoxin (TA) system. An RNase.</text>
</comment>
<sequence>MSARIVFDTSALIALLRNEPGADKVASWVGQAAMSAVNLQELVKGLLKRGLHLSVIEEIVDDLRLEVHDHDRDAAFAAATLVEATTQYGSGLGDRSCMALAIKLGIPVLTTDKAWGKVVVEGLKVEVVR</sequence>
<dbReference type="SUPFAM" id="SSF88723">
    <property type="entry name" value="PIN domain-like"/>
    <property type="match status" value="1"/>
</dbReference>
<feature type="binding site" evidence="5">
    <location>
        <position position="8"/>
    </location>
    <ligand>
        <name>Mg(2+)</name>
        <dbReference type="ChEBI" id="CHEBI:18420"/>
    </ligand>
</feature>
<keyword evidence="4 5" id="KW-0378">Hydrolase</keyword>
<dbReference type="Proteomes" id="UP000644699">
    <property type="component" value="Unassembled WGS sequence"/>
</dbReference>
<evidence type="ECO:0000256" key="3">
    <source>
        <dbReference type="ARBA" id="ARBA00022723"/>
    </source>
</evidence>
<dbReference type="RefSeq" id="WP_188908347.1">
    <property type="nucleotide sequence ID" value="NZ_BMIQ01000003.1"/>
</dbReference>
<dbReference type="AlphaFoldDB" id="A0A916ZKK6"/>
<reference evidence="7" key="1">
    <citation type="journal article" date="2014" name="Int. J. Syst. Evol. Microbiol.">
        <title>Complete genome sequence of Corynebacterium casei LMG S-19264T (=DSM 44701T), isolated from a smear-ripened cheese.</title>
        <authorList>
            <consortium name="US DOE Joint Genome Institute (JGI-PGF)"/>
            <person name="Walter F."/>
            <person name="Albersmeier A."/>
            <person name="Kalinowski J."/>
            <person name="Ruckert C."/>
        </authorList>
    </citation>
    <scope>NUCLEOTIDE SEQUENCE</scope>
    <source>
        <strain evidence="7">CGMCC 1.15367</strain>
    </source>
</reference>
<dbReference type="GO" id="GO:0090729">
    <property type="term" value="F:toxin activity"/>
    <property type="evidence" value="ECO:0007669"/>
    <property type="project" value="UniProtKB-KW"/>
</dbReference>
<evidence type="ECO:0000256" key="2">
    <source>
        <dbReference type="ARBA" id="ARBA00022722"/>
    </source>
</evidence>
<keyword evidence="3 5" id="KW-0479">Metal-binding</keyword>
<feature type="domain" description="PIN" evidence="6">
    <location>
        <begin position="5"/>
        <end position="118"/>
    </location>
</feature>
<dbReference type="Gene3D" id="3.40.50.1010">
    <property type="entry name" value="5'-nuclease"/>
    <property type="match status" value="1"/>
</dbReference>
<dbReference type="EC" id="3.1.-.-" evidence="5"/>
<gene>
    <name evidence="5" type="primary">vapC</name>
    <name evidence="7" type="ORF">GCM10011390_21680</name>
</gene>
<evidence type="ECO:0000313" key="8">
    <source>
        <dbReference type="Proteomes" id="UP000644699"/>
    </source>
</evidence>
<protein>
    <recommendedName>
        <fullName evidence="5">Ribonuclease VapC</fullName>
        <shortName evidence="5">RNase VapC</shortName>
        <ecNumber evidence="5">3.1.-.-</ecNumber>
    </recommendedName>
    <alternativeName>
        <fullName evidence="5">Toxin VapC</fullName>
    </alternativeName>
</protein>
<comment type="similarity">
    <text evidence="5">Belongs to the PINc/VapC protein family.</text>
</comment>
<dbReference type="Pfam" id="PF01850">
    <property type="entry name" value="PIN"/>
    <property type="match status" value="1"/>
</dbReference>
<dbReference type="EMBL" id="BMIQ01000003">
    <property type="protein sequence ID" value="GGE02479.1"/>
    <property type="molecule type" value="Genomic_DNA"/>
</dbReference>
<keyword evidence="8" id="KW-1185">Reference proteome</keyword>
<dbReference type="GO" id="GO:0004540">
    <property type="term" value="F:RNA nuclease activity"/>
    <property type="evidence" value="ECO:0007669"/>
    <property type="project" value="InterPro"/>
</dbReference>
<evidence type="ECO:0000313" key="7">
    <source>
        <dbReference type="EMBL" id="GGE02479.1"/>
    </source>
</evidence>
<dbReference type="HAMAP" id="MF_00265">
    <property type="entry name" value="VapC_Nob1"/>
    <property type="match status" value="1"/>
</dbReference>
<dbReference type="GO" id="GO:0016787">
    <property type="term" value="F:hydrolase activity"/>
    <property type="evidence" value="ECO:0007669"/>
    <property type="project" value="UniProtKB-KW"/>
</dbReference>
<evidence type="ECO:0000256" key="5">
    <source>
        <dbReference type="HAMAP-Rule" id="MF_00265"/>
    </source>
</evidence>
<evidence type="ECO:0000259" key="6">
    <source>
        <dbReference type="Pfam" id="PF01850"/>
    </source>
</evidence>
<dbReference type="InterPro" id="IPR029060">
    <property type="entry name" value="PIN-like_dom_sf"/>
</dbReference>
<dbReference type="CDD" id="cd18682">
    <property type="entry name" value="PIN_VapC-like"/>
    <property type="match status" value="1"/>
</dbReference>
<keyword evidence="5" id="KW-0800">Toxin</keyword>
<comment type="caution">
    <text evidence="7">The sequence shown here is derived from an EMBL/GenBank/DDBJ whole genome shotgun (WGS) entry which is preliminary data.</text>
</comment>
<dbReference type="InterPro" id="IPR002716">
    <property type="entry name" value="PIN_dom"/>
</dbReference>